<dbReference type="FunFam" id="3.30.1120.90:FF:000002">
    <property type="entry name" value="Testis-specific Y-encoded-like protein 2"/>
    <property type="match status" value="1"/>
</dbReference>
<dbReference type="Pfam" id="PF00956">
    <property type="entry name" value="NAP"/>
    <property type="match status" value="1"/>
</dbReference>
<sequence length="255" mass="29662">MASTAKKQKIEGEENARGVDEKESEALEAIDNFQGEIDALNEKASDEILKIEQKYNKLRKPYYEKRNEAIKKIPNFWLTAFINHPQISSILEEDEEECLHFLEAVEVEEFEDIRSGYRIHFHFEENPFFTNKTLTKEFLLGTPGKDKEEANQPTSTNTIIEWKKGRNLLEQLEQQRVSGKRKRNSDYKSFFAWFTDNNDPACDEVAELIKDDLWPNPLQYFLVPGDNEDIEVEGDEDIGEEEVEEEELGDSGDEN</sequence>
<dbReference type="GO" id="GO:0005634">
    <property type="term" value="C:nucleus"/>
    <property type="evidence" value="ECO:0007669"/>
    <property type="project" value="InterPro"/>
</dbReference>
<dbReference type="EMBL" id="UFQT01000197">
    <property type="protein sequence ID" value="SSX21568.1"/>
    <property type="molecule type" value="Genomic_DNA"/>
</dbReference>
<feature type="region of interest" description="Disordered" evidence="3">
    <location>
        <begin position="1"/>
        <end position="24"/>
    </location>
</feature>
<name>A0A336M6A9_CULSO</name>
<protein>
    <submittedName>
        <fullName evidence="4">CSON004790 protein</fullName>
    </submittedName>
</protein>
<dbReference type="Gene3D" id="3.30.1120.90">
    <property type="entry name" value="Nucleosome assembly protein"/>
    <property type="match status" value="1"/>
</dbReference>
<evidence type="ECO:0000256" key="1">
    <source>
        <dbReference type="ARBA" id="ARBA00009947"/>
    </source>
</evidence>
<dbReference type="InterPro" id="IPR037231">
    <property type="entry name" value="NAP-like_sf"/>
</dbReference>
<dbReference type="VEuPathDB" id="VectorBase:CSON004790"/>
<evidence type="ECO:0000256" key="2">
    <source>
        <dbReference type="RuleBase" id="RU003876"/>
    </source>
</evidence>
<organism evidence="4">
    <name type="scientific">Culicoides sonorensis</name>
    <name type="common">Biting midge</name>
    <dbReference type="NCBI Taxonomy" id="179676"/>
    <lineage>
        <taxon>Eukaryota</taxon>
        <taxon>Metazoa</taxon>
        <taxon>Ecdysozoa</taxon>
        <taxon>Arthropoda</taxon>
        <taxon>Hexapoda</taxon>
        <taxon>Insecta</taxon>
        <taxon>Pterygota</taxon>
        <taxon>Neoptera</taxon>
        <taxon>Endopterygota</taxon>
        <taxon>Diptera</taxon>
        <taxon>Nematocera</taxon>
        <taxon>Chironomoidea</taxon>
        <taxon>Ceratopogonidae</taxon>
        <taxon>Ceratopogoninae</taxon>
        <taxon>Culicoides</taxon>
        <taxon>Monoculicoides</taxon>
    </lineage>
</organism>
<dbReference type="InterPro" id="IPR002164">
    <property type="entry name" value="NAP_family"/>
</dbReference>
<dbReference type="AlphaFoldDB" id="A0A336M6A9"/>
<feature type="compositionally biased region" description="Basic and acidic residues" evidence="3">
    <location>
        <begin position="8"/>
        <end position="24"/>
    </location>
</feature>
<dbReference type="SUPFAM" id="SSF143113">
    <property type="entry name" value="NAP-like"/>
    <property type="match status" value="1"/>
</dbReference>
<dbReference type="GO" id="GO:0006334">
    <property type="term" value="P:nucleosome assembly"/>
    <property type="evidence" value="ECO:0007669"/>
    <property type="project" value="InterPro"/>
</dbReference>
<dbReference type="OMA" id="PGKEFPN"/>
<reference evidence="4" key="1">
    <citation type="submission" date="2018-07" db="EMBL/GenBank/DDBJ databases">
        <authorList>
            <person name="Quirk P.G."/>
            <person name="Krulwich T.A."/>
        </authorList>
    </citation>
    <scope>NUCLEOTIDE SEQUENCE</scope>
</reference>
<comment type="similarity">
    <text evidence="1 2">Belongs to the nucleosome assembly protein (NAP) family.</text>
</comment>
<evidence type="ECO:0000256" key="3">
    <source>
        <dbReference type="SAM" id="MobiDB-lite"/>
    </source>
</evidence>
<dbReference type="Gene3D" id="1.20.5.1500">
    <property type="match status" value="1"/>
</dbReference>
<feature type="region of interest" description="Disordered" evidence="3">
    <location>
        <begin position="224"/>
        <end position="255"/>
    </location>
</feature>
<proteinExistence type="inferred from homology"/>
<gene>
    <name evidence="4" type="primary">CSON004790</name>
</gene>
<accession>A0A336M6A9</accession>
<evidence type="ECO:0000313" key="4">
    <source>
        <dbReference type="EMBL" id="SSX21568.1"/>
    </source>
</evidence>
<feature type="compositionally biased region" description="Acidic residues" evidence="3">
    <location>
        <begin position="226"/>
        <end position="255"/>
    </location>
</feature>
<dbReference type="PANTHER" id="PTHR11875">
    <property type="entry name" value="TESTIS-SPECIFIC Y-ENCODED PROTEIN"/>
    <property type="match status" value="1"/>
</dbReference>